<dbReference type="EMBL" id="CP001857">
    <property type="protein sequence ID" value="ADB57692.1"/>
    <property type="molecule type" value="Genomic_DNA"/>
</dbReference>
<dbReference type="EC" id="4.2.99.18" evidence="7"/>
<dbReference type="PaxDb" id="572546-Arcpr_0627"/>
<feature type="active site" evidence="7">
    <location>
        <position position="153"/>
    </location>
</feature>
<evidence type="ECO:0000259" key="8">
    <source>
        <dbReference type="SMART" id="SM00478"/>
    </source>
</evidence>
<evidence type="ECO:0000313" key="10">
    <source>
        <dbReference type="Proteomes" id="UP000001901"/>
    </source>
</evidence>
<comment type="function">
    <text evidence="7">Catalyzes the excision of an oxidatively damaged form of guanine (7,8-dihydro-8-oxoguanine = 8-oxoG) from DNA. Also cleaves the DNA backbone at apurinic/apyrimidinic sites (AP sites).</text>
</comment>
<feature type="active site" evidence="7">
    <location>
        <position position="135"/>
    </location>
</feature>
<dbReference type="GO" id="GO:0006284">
    <property type="term" value="P:base-excision repair"/>
    <property type="evidence" value="ECO:0007669"/>
    <property type="project" value="UniProtKB-UniRule"/>
</dbReference>
<dbReference type="eggNOG" id="arCOG04357">
    <property type="taxonomic scope" value="Archaea"/>
</dbReference>
<dbReference type="KEGG" id="apo:Arcpr_0627"/>
<dbReference type="SMART" id="SM00478">
    <property type="entry name" value="ENDO3c"/>
    <property type="match status" value="1"/>
</dbReference>
<keyword evidence="3 7" id="KW-0234">DNA repair</keyword>
<dbReference type="PIRSF" id="PIRSF005954">
    <property type="entry name" value="Thrmst_ogg"/>
    <property type="match status" value="1"/>
</dbReference>
<keyword evidence="5 7" id="KW-0511">Multifunctional enzyme</keyword>
<dbReference type="NCBIfam" id="NF002305">
    <property type="entry name" value="PRK01229.1"/>
    <property type="match status" value="1"/>
</dbReference>
<dbReference type="InterPro" id="IPR003265">
    <property type="entry name" value="HhH-GPD_domain"/>
</dbReference>
<dbReference type="InterPro" id="IPR023170">
    <property type="entry name" value="HhH_base_excis_C"/>
</dbReference>
<keyword evidence="10" id="KW-1185">Reference proteome</keyword>
<evidence type="ECO:0000256" key="4">
    <source>
        <dbReference type="ARBA" id="ARBA00023239"/>
    </source>
</evidence>
<accession>D2RHB7</accession>
<evidence type="ECO:0000256" key="2">
    <source>
        <dbReference type="ARBA" id="ARBA00022801"/>
    </source>
</evidence>
<dbReference type="HAMAP" id="MF_00241">
    <property type="entry name" value="Ogg"/>
    <property type="match status" value="1"/>
</dbReference>
<dbReference type="EC" id="3.2.2.-" evidence="7"/>
<comment type="similarity">
    <text evidence="7">Belongs to the type-2 OGG1 family.</text>
</comment>
<dbReference type="InterPro" id="IPR012092">
    <property type="entry name" value="DNA_glyclase/AP_lyase_Ogg"/>
</dbReference>
<dbReference type="CDD" id="cd00056">
    <property type="entry name" value="ENDO3c"/>
    <property type="match status" value="1"/>
</dbReference>
<dbReference type="SUPFAM" id="SSF48150">
    <property type="entry name" value="DNA-glycosylase"/>
    <property type="match status" value="1"/>
</dbReference>
<name>D2RHB7_ARCPA</name>
<dbReference type="STRING" id="572546.Arcpr_0627"/>
<keyword evidence="6 7" id="KW-0326">Glycosidase</keyword>
<dbReference type="OrthoDB" id="35941at2157"/>
<keyword evidence="4 7" id="KW-0456">Lyase</keyword>
<evidence type="ECO:0000256" key="6">
    <source>
        <dbReference type="ARBA" id="ARBA00023295"/>
    </source>
</evidence>
<evidence type="ECO:0000256" key="3">
    <source>
        <dbReference type="ARBA" id="ARBA00023204"/>
    </source>
</evidence>
<comment type="catalytic activity">
    <reaction evidence="7">
        <text>2'-deoxyribonucleotide-(2'-deoxyribose 5'-phosphate)-2'-deoxyribonucleotide-DNA = a 3'-end 2'-deoxyribonucleotide-(2,3-dehydro-2,3-deoxyribose 5'-phosphate)-DNA + a 5'-end 5'-phospho-2'-deoxyribonucleoside-DNA + H(+)</text>
        <dbReference type="Rhea" id="RHEA:66592"/>
        <dbReference type="Rhea" id="RHEA-COMP:13180"/>
        <dbReference type="Rhea" id="RHEA-COMP:16897"/>
        <dbReference type="Rhea" id="RHEA-COMP:17067"/>
        <dbReference type="ChEBI" id="CHEBI:15378"/>
        <dbReference type="ChEBI" id="CHEBI:136412"/>
        <dbReference type="ChEBI" id="CHEBI:157695"/>
        <dbReference type="ChEBI" id="CHEBI:167181"/>
        <dbReference type="EC" id="4.2.99.18"/>
    </reaction>
</comment>
<keyword evidence="1 7" id="KW-0227">DNA damage</keyword>
<dbReference type="GO" id="GO:0016799">
    <property type="term" value="F:hydrolase activity, hydrolyzing N-glycosyl compounds"/>
    <property type="evidence" value="ECO:0007669"/>
    <property type="project" value="UniProtKB-UniRule"/>
</dbReference>
<gene>
    <name evidence="7" type="primary">ogg</name>
    <name evidence="9" type="ordered locus">Arcpr_0627</name>
</gene>
<proteinExistence type="inferred from homology"/>
<feature type="domain" description="HhH-GPD" evidence="8">
    <location>
        <begin position="53"/>
        <end position="203"/>
    </location>
</feature>
<evidence type="ECO:0000256" key="1">
    <source>
        <dbReference type="ARBA" id="ARBA00022763"/>
    </source>
</evidence>
<evidence type="ECO:0000256" key="5">
    <source>
        <dbReference type="ARBA" id="ARBA00023268"/>
    </source>
</evidence>
<protein>
    <recommendedName>
        <fullName evidence="7">8-oxoguanine DNA glycosylase/AP lyase</fullName>
    </recommendedName>
    <domain>
        <recommendedName>
            <fullName evidence="7">8-oxoguanine DNA glycosylase</fullName>
            <shortName evidence="7">8-oxoG DNA glycosylase</shortName>
            <ecNumber evidence="7">3.2.2.-</ecNumber>
        </recommendedName>
    </domain>
    <domain>
        <recommendedName>
            <fullName evidence="7">DNA-(apurinic or apyrimidinic site) lyase</fullName>
            <shortName evidence="7">AP lyase</shortName>
            <ecNumber evidence="7">4.2.99.18</ecNumber>
        </recommendedName>
    </domain>
</protein>
<organism evidence="9 10">
    <name type="scientific">Archaeoglobus profundus (strain DSM 5631 / JCM 9629 / NBRC 100127 / Av18)</name>
    <dbReference type="NCBI Taxonomy" id="572546"/>
    <lineage>
        <taxon>Archaea</taxon>
        <taxon>Methanobacteriati</taxon>
        <taxon>Methanobacteriota</taxon>
        <taxon>Archaeoglobi</taxon>
        <taxon>Archaeoglobales</taxon>
        <taxon>Archaeoglobaceae</taxon>
        <taxon>Archaeoglobus</taxon>
    </lineage>
</organism>
<evidence type="ECO:0000313" key="9">
    <source>
        <dbReference type="EMBL" id="ADB57692.1"/>
    </source>
</evidence>
<evidence type="ECO:0000256" key="7">
    <source>
        <dbReference type="HAMAP-Rule" id="MF_00241"/>
    </source>
</evidence>
<dbReference type="AlphaFoldDB" id="D2RHB7"/>
<dbReference type="GO" id="GO:0140078">
    <property type="term" value="F:class I DNA-(apurinic or apyrimidinic site) endonuclease activity"/>
    <property type="evidence" value="ECO:0007669"/>
    <property type="project" value="UniProtKB-EC"/>
</dbReference>
<dbReference type="HOGENOM" id="CLU_104937_0_0_2"/>
<dbReference type="Gene3D" id="1.10.1670.10">
    <property type="entry name" value="Helix-hairpin-Helix base-excision DNA repair enzymes (C-terminal)"/>
    <property type="match status" value="1"/>
</dbReference>
<dbReference type="InterPro" id="IPR011257">
    <property type="entry name" value="DNA_glycosylase"/>
</dbReference>
<dbReference type="Proteomes" id="UP000001901">
    <property type="component" value="Chromosome"/>
</dbReference>
<dbReference type="Gene3D" id="1.10.340.30">
    <property type="entry name" value="Hypothetical protein, domain 2"/>
    <property type="match status" value="1"/>
</dbReference>
<feature type="site" description="Important for guanine/8-oxoguanine distinction" evidence="7">
    <location>
        <position position="208"/>
    </location>
</feature>
<keyword evidence="2 7" id="KW-0378">Hydrolase</keyword>
<reference evidence="9 10" key="1">
    <citation type="journal article" date="2010" name="Stand. Genomic Sci.">
        <title>Complete genome sequence of Archaeoglobus profundus type strain (AV18).</title>
        <authorList>
            <person name="von Jan M."/>
            <person name="Lapidus A."/>
            <person name="Del Rio T.G."/>
            <person name="Copeland A."/>
            <person name="Tice H."/>
            <person name="Cheng J.F."/>
            <person name="Lucas S."/>
            <person name="Chen F."/>
            <person name="Nolan M."/>
            <person name="Goodwin L."/>
            <person name="Han C."/>
            <person name="Pitluck S."/>
            <person name="Liolios K."/>
            <person name="Ivanova N."/>
            <person name="Mavromatis K."/>
            <person name="Ovchinnikova G."/>
            <person name="Chertkov O."/>
            <person name="Pati A."/>
            <person name="Chen A."/>
            <person name="Palaniappan K."/>
            <person name="Land M."/>
            <person name="Hauser L."/>
            <person name="Chang Y.J."/>
            <person name="Jeffries C.D."/>
            <person name="Saunders E."/>
            <person name="Brettin T."/>
            <person name="Detter J.C."/>
            <person name="Chain P."/>
            <person name="Eichinger K."/>
            <person name="Huber H."/>
            <person name="Spring S."/>
            <person name="Rohde M."/>
            <person name="Goker M."/>
            <person name="Wirth R."/>
            <person name="Woyke T."/>
            <person name="Bristow J."/>
            <person name="Eisen J.A."/>
            <person name="Markowitz V."/>
            <person name="Hugenholtz P."/>
            <person name="Kyrpides N.C."/>
            <person name="Klenk H.P."/>
        </authorList>
    </citation>
    <scope>NUCLEOTIDE SEQUENCE [LARGE SCALE GENOMIC DNA]</scope>
    <source>
        <strain evidence="10">DSM 5631 / JCM 9629 / NBRC 100127 / Av18</strain>
    </source>
</reference>
<dbReference type="Pfam" id="PF22175">
    <property type="entry name" value="Ogg-HhH"/>
    <property type="match status" value="1"/>
</dbReference>
<sequence length="208" mass="24340">MSIDRFRCFEVIAKRMEEFRKLGERGKTTFDFRPFLDLKIDATIETELAFCISTANSSALSGLKFQKSLEGLSLNDLSVGEIEELMREAGVRFASRKAKYLKTALENFDIVEKALKLEDFGARRMLLKLKGLGMKESSHFLRNVGRRNLAIVDRHILRWLERRGYRFKLPREYVKAEEVLRRIAKERNLTLAELDLVLWFEMTEKVLK</sequence>